<name>A0A7S4NUW6_GUITH</name>
<gene>
    <name evidence="3" type="ORF">GTHE00462_LOCUS20055</name>
</gene>
<dbReference type="EMBL" id="HBKN01025764">
    <property type="protein sequence ID" value="CAE2308640.1"/>
    <property type="molecule type" value="Transcribed_RNA"/>
</dbReference>
<organism evidence="3">
    <name type="scientific">Guillardia theta</name>
    <name type="common">Cryptophyte</name>
    <name type="synonym">Cryptomonas phi</name>
    <dbReference type="NCBI Taxonomy" id="55529"/>
    <lineage>
        <taxon>Eukaryota</taxon>
        <taxon>Cryptophyceae</taxon>
        <taxon>Pyrenomonadales</taxon>
        <taxon>Geminigeraceae</taxon>
        <taxon>Guillardia</taxon>
    </lineage>
</organism>
<reference evidence="3" key="1">
    <citation type="submission" date="2021-01" db="EMBL/GenBank/DDBJ databases">
        <authorList>
            <person name="Corre E."/>
            <person name="Pelletier E."/>
            <person name="Niang G."/>
            <person name="Scheremetjew M."/>
            <person name="Finn R."/>
            <person name="Kale V."/>
            <person name="Holt S."/>
            <person name="Cochrane G."/>
            <person name="Meng A."/>
            <person name="Brown T."/>
            <person name="Cohen L."/>
        </authorList>
    </citation>
    <scope>NUCLEOTIDE SEQUENCE</scope>
    <source>
        <strain evidence="3">CCMP 2712</strain>
    </source>
</reference>
<proteinExistence type="predicted"/>
<accession>A0A7S4NUW6</accession>
<evidence type="ECO:0000256" key="2">
    <source>
        <dbReference type="SAM" id="MobiDB-lite"/>
    </source>
</evidence>
<protein>
    <submittedName>
        <fullName evidence="3">Uncharacterized protein</fullName>
    </submittedName>
</protein>
<evidence type="ECO:0000313" key="3">
    <source>
        <dbReference type="EMBL" id="CAE2308640.1"/>
    </source>
</evidence>
<feature type="compositionally biased region" description="Low complexity" evidence="2">
    <location>
        <begin position="85"/>
        <end position="97"/>
    </location>
</feature>
<feature type="region of interest" description="Disordered" evidence="2">
    <location>
        <begin position="79"/>
        <end position="166"/>
    </location>
</feature>
<feature type="region of interest" description="Disordered" evidence="2">
    <location>
        <begin position="24"/>
        <end position="66"/>
    </location>
</feature>
<feature type="region of interest" description="Disordered" evidence="2">
    <location>
        <begin position="317"/>
        <end position="353"/>
    </location>
</feature>
<sequence>MDTGMKDGTENRAKAMLDLIHGLASPLFSPTPSKEKSGAGSTPVLSCQLPLSRDSETTPPSPAFSYKLSRNHINSLLARDMVHASPRSRTPRKSSSPQEGYAYGGLHSSTRRAERPVPARLFVAKQGARASPFEPARTRKDLIQTASRPPASSPAASRRPQGSAEKHVVICSSGRESQAQTSRTCNDVVEGNEDNLIATRPEELSSLRNDLQTLKCQLEQQRSAYGDVLIQLEKETARRVSLERSLHEELLNSSQLEWKLQAEALLNSSMQEKSRGYHDCNIIEKAHISVSEQIDDLERCIECLEDQMNHFNLQLHRQNKQRSNDDEEDSMKTMDRKYDSSSREVLVQQGSQSSCPMKSINLSLTDMLLEHQLMRREVDRMAHGSLDEFEVMVNLMERITLVYGIHLRRFQRASSNVDEISKDLEAAEHENARLRNMLNYMLCRLETRDSSLKK</sequence>
<feature type="compositionally biased region" description="Low complexity" evidence="2">
    <location>
        <begin position="146"/>
        <end position="160"/>
    </location>
</feature>
<keyword evidence="1" id="KW-0175">Coiled coil</keyword>
<feature type="coiled-coil region" evidence="1">
    <location>
        <begin position="410"/>
        <end position="437"/>
    </location>
</feature>
<feature type="compositionally biased region" description="Basic and acidic residues" evidence="2">
    <location>
        <begin position="330"/>
        <end position="342"/>
    </location>
</feature>
<dbReference type="AlphaFoldDB" id="A0A7S4NUW6"/>
<evidence type="ECO:0000256" key="1">
    <source>
        <dbReference type="SAM" id="Coils"/>
    </source>
</evidence>